<feature type="compositionally biased region" description="Basic and acidic residues" evidence="2">
    <location>
        <begin position="741"/>
        <end position="767"/>
    </location>
</feature>
<feature type="compositionally biased region" description="Basic and acidic residues" evidence="2">
    <location>
        <begin position="31"/>
        <end position="50"/>
    </location>
</feature>
<feature type="region of interest" description="Disordered" evidence="2">
    <location>
        <begin position="388"/>
        <end position="407"/>
    </location>
</feature>
<dbReference type="PANTHER" id="PTHR14926">
    <property type="entry name" value="M-PHASE PHOSPHOPROTEIN 9"/>
    <property type="match status" value="1"/>
</dbReference>
<protein>
    <submittedName>
        <fullName evidence="4">Uncharacterized protein LOC106052172 isoform X2</fullName>
    </submittedName>
</protein>
<dbReference type="GeneID" id="106052172"/>
<organism evidence="3 4">
    <name type="scientific">Biomphalaria glabrata</name>
    <name type="common">Bloodfluke planorb</name>
    <name type="synonym">Freshwater snail</name>
    <dbReference type="NCBI Taxonomy" id="6526"/>
    <lineage>
        <taxon>Eukaryota</taxon>
        <taxon>Metazoa</taxon>
        <taxon>Spiralia</taxon>
        <taxon>Lophotrochozoa</taxon>
        <taxon>Mollusca</taxon>
        <taxon>Gastropoda</taxon>
        <taxon>Heterobranchia</taxon>
        <taxon>Euthyneura</taxon>
        <taxon>Panpulmonata</taxon>
        <taxon>Hygrophila</taxon>
        <taxon>Lymnaeoidea</taxon>
        <taxon>Planorbidae</taxon>
        <taxon>Biomphalaria</taxon>
    </lineage>
</organism>
<feature type="region of interest" description="Disordered" evidence="2">
    <location>
        <begin position="724"/>
        <end position="862"/>
    </location>
</feature>
<gene>
    <name evidence="4" type="primary">LOC106052172</name>
</gene>
<dbReference type="RefSeq" id="XP_055862433.1">
    <property type="nucleotide sequence ID" value="XM_056006458.1"/>
</dbReference>
<evidence type="ECO:0000256" key="2">
    <source>
        <dbReference type="SAM" id="MobiDB-lite"/>
    </source>
</evidence>
<feature type="compositionally biased region" description="Basic and acidic residues" evidence="2">
    <location>
        <begin position="611"/>
        <end position="623"/>
    </location>
</feature>
<feature type="region of interest" description="Disordered" evidence="2">
    <location>
        <begin position="502"/>
        <end position="524"/>
    </location>
</feature>
<feature type="compositionally biased region" description="Basic and acidic residues" evidence="2">
    <location>
        <begin position="644"/>
        <end position="656"/>
    </location>
</feature>
<feature type="compositionally biased region" description="Polar residues" evidence="2">
    <location>
        <begin position="1168"/>
        <end position="1179"/>
    </location>
</feature>
<feature type="region of interest" description="Disordered" evidence="2">
    <location>
        <begin position="1220"/>
        <end position="1313"/>
    </location>
</feature>
<dbReference type="Proteomes" id="UP001165740">
    <property type="component" value="Chromosome 12"/>
</dbReference>
<feature type="region of interest" description="Disordered" evidence="2">
    <location>
        <begin position="314"/>
        <end position="334"/>
    </location>
</feature>
<sequence length="1431" mass="161418">MDSQNVQVYHIADEDQEAGLPEEGNHLTNSDSKDLSENEAKVQENVKDDSDPGESDTIVAVEIVHAILDEQEIKFPSKDVNHNPMIEIKEADIKDTAVNGMEGNVTLVTTETFLAPVEDNEEEHMKESSEVSVMLSHEEPEKSSSGQHETPDTNLGMAPVSTDTELDAFFGTGDSKETEGRGHFPALDFVDLETDEEGHQDLNRDDGGGGEEESSVHRETTCETPQGLKDAADSGVAEGDVKMEDRVTNPMEDAGQNAQRASRDSPPRLDTKDYPLNYQNYKVCRELQPGVEECIILETGEQVICDTRPKAEVSEQTIDRSLNSTSDSNASSSHSQIFVRTVGNVPYHNDTIFKDSDPNRRVYGIDDNASPRSTPEMTLKELAFNGDGLSFHTQRSDSPESPQEMVPGSDQEVYITENGVAVIMDNVEDDIKMNLQSSTAWVVSIEEGISVMTESRLVQRNSESHPLSGDISDGFIHLDLNKEEQKLNSEIKLERISQIPLDDSEEKSENFAPLMEPQLLGNKNNNNQEMRLEEVDVSNNADDKLSDEEDFRHLRSSDLRYTFSSSSRAQPASPAYSHYENRSYQHSYDPSESRPAVSKNSYSTDMGGNYEDNRSYRIREENNYYRSADSSSVDSTSLSTRYTPIERGDPKRDSARSESMTVPKFKTLQDQQVSWLEMFKMIEEQHKCDLQAQYMEHQRILQEMQRNMEKELIKQQETLKKRLSSHREILEELSPSRGSGRKMDEDHNINQSRKFDEDDFKESRRMNESSSHTTLMGVPVSLRNPPPLNRYIQHEFLEKKKEMSSPSRQADTSLNLSRLSTVGGDKQLRGGVYSSPLPLAKVKHKNSPRGSKSYEDTHYVSPRDDISRNSVHWAYDVATSQRPGSGDSSLCESDDVLSPRTRINLREKHAKHLADLKAYYEEELQELRQLLAARVDRLGADGSRSSMTAGDKILSSENQELRQKCKELQDMLHDSRIENRELQQKIQGLEIRASDYAGRFDTAQAQVLSLKTRLEEVTEFAKEKEALAAEVELKHKKTIEALQMSFKKEKELSESLHNAKITIQRLVDKYETLEKDYALIKDSLAATEEKLFTSRSEAMDSSSKLTRLEHEVKQLKHDNEVLKHERAIACSNQMLKTSYEEAYSPSTSGFDRSRPVYSSPAKARTRSADGSQFSNTSPESEADLDYIRSPILRAERELRNLQKSFSTQDFTPKLQKKFYGSEVTPRKSGVLSSSKSLSNGHLPAQDPHTKLSSPHSRLSKPGDETPPRTPLKGGYTPSKDVSKGGARVQRESRVRSSPSSKKLCNENGLSSEQALEKVKSGEIVSRPAWEDVYTSLAAPSRQDSIAGKLAALNSSREMMIKERIQNIHNLERKYDELSQEKKKYESALNRLPAQGHRGEKDKLEAELDRVDKELGSVRMSLKRYHVLKSTI</sequence>
<feature type="compositionally biased region" description="Low complexity" evidence="2">
    <location>
        <begin position="1227"/>
        <end position="1238"/>
    </location>
</feature>
<keyword evidence="1" id="KW-0175">Coiled coil</keyword>
<feature type="region of interest" description="Disordered" evidence="2">
    <location>
        <begin position="1143"/>
        <end position="1184"/>
    </location>
</feature>
<feature type="compositionally biased region" description="Low complexity" evidence="2">
    <location>
        <begin position="321"/>
        <end position="334"/>
    </location>
</feature>
<feature type="coiled-coil region" evidence="1">
    <location>
        <begin position="1360"/>
        <end position="1420"/>
    </location>
</feature>
<dbReference type="GO" id="GO:0005814">
    <property type="term" value="C:centriole"/>
    <property type="evidence" value="ECO:0007669"/>
    <property type="project" value="TreeGrafter"/>
</dbReference>
<dbReference type="PANTHER" id="PTHR14926:SF1">
    <property type="entry name" value="M-PHASE PHOSPHOPROTEIN 9"/>
    <property type="match status" value="1"/>
</dbReference>
<reference evidence="4" key="1">
    <citation type="submission" date="2025-08" db="UniProtKB">
        <authorList>
            <consortium name="RefSeq"/>
        </authorList>
    </citation>
    <scope>IDENTIFICATION</scope>
</reference>
<feature type="coiled-coil region" evidence="1">
    <location>
        <begin position="1056"/>
        <end position="1125"/>
    </location>
</feature>
<accession>A0A9W2YI81</accession>
<evidence type="ECO:0000313" key="4">
    <source>
        <dbReference type="RefSeq" id="XP_055862433.1"/>
    </source>
</evidence>
<dbReference type="InterPro" id="IPR026636">
    <property type="entry name" value="MPHOSPH9"/>
</dbReference>
<feature type="coiled-coil region" evidence="1">
    <location>
        <begin position="694"/>
        <end position="721"/>
    </location>
</feature>
<feature type="region of interest" description="Disordered" evidence="2">
    <location>
        <begin position="582"/>
        <end position="661"/>
    </location>
</feature>
<feature type="compositionally biased region" description="Low complexity" evidence="2">
    <location>
        <begin position="627"/>
        <end position="640"/>
    </location>
</feature>
<keyword evidence="3" id="KW-1185">Reference proteome</keyword>
<feature type="compositionally biased region" description="Basic and acidic residues" evidence="2">
    <location>
        <begin position="261"/>
        <end position="273"/>
    </location>
</feature>
<evidence type="ECO:0000313" key="3">
    <source>
        <dbReference type="Proteomes" id="UP001165740"/>
    </source>
</evidence>
<feature type="coiled-coil region" evidence="1">
    <location>
        <begin position="910"/>
        <end position="999"/>
    </location>
</feature>
<evidence type="ECO:0000256" key="1">
    <source>
        <dbReference type="SAM" id="Coils"/>
    </source>
</evidence>
<feature type="compositionally biased region" description="Basic and acidic residues" evidence="2">
    <location>
        <begin position="197"/>
        <end position="207"/>
    </location>
</feature>
<feature type="region of interest" description="Disordered" evidence="2">
    <location>
        <begin position="1"/>
        <end position="55"/>
    </location>
</feature>
<feature type="compositionally biased region" description="Polar residues" evidence="2">
    <location>
        <begin position="804"/>
        <end position="820"/>
    </location>
</feature>
<feature type="compositionally biased region" description="Basic and acidic residues" evidence="2">
    <location>
        <begin position="792"/>
        <end position="803"/>
    </location>
</feature>
<proteinExistence type="predicted"/>
<feature type="compositionally biased region" description="Basic and acidic residues" evidence="2">
    <location>
        <begin position="852"/>
        <end position="862"/>
    </location>
</feature>
<name>A0A9W2YI81_BIOGL</name>
<feature type="compositionally biased region" description="Polar residues" evidence="2">
    <location>
        <begin position="1295"/>
        <end position="1313"/>
    </location>
</feature>
<feature type="region of interest" description="Disordered" evidence="2">
    <location>
        <begin position="116"/>
        <end position="274"/>
    </location>
</feature>